<dbReference type="Proteomes" id="UP000307380">
    <property type="component" value="Unassembled WGS sequence"/>
</dbReference>
<dbReference type="PANTHER" id="PTHR43214:SF24">
    <property type="entry name" value="TRANSCRIPTIONAL REGULATORY PROTEIN NARL-RELATED"/>
    <property type="match status" value="1"/>
</dbReference>
<dbReference type="PRINTS" id="PR00038">
    <property type="entry name" value="HTHLUXR"/>
</dbReference>
<feature type="region of interest" description="Disordered" evidence="6">
    <location>
        <begin position="1"/>
        <end position="64"/>
    </location>
</feature>
<dbReference type="SMART" id="SM00448">
    <property type="entry name" value="REC"/>
    <property type="match status" value="1"/>
</dbReference>
<dbReference type="CDD" id="cd06170">
    <property type="entry name" value="LuxR_C_like"/>
    <property type="match status" value="1"/>
</dbReference>
<dbReference type="GO" id="GO:0000160">
    <property type="term" value="P:phosphorelay signal transduction system"/>
    <property type="evidence" value="ECO:0007669"/>
    <property type="project" value="InterPro"/>
</dbReference>
<evidence type="ECO:0000256" key="5">
    <source>
        <dbReference type="PROSITE-ProRule" id="PRU00169"/>
    </source>
</evidence>
<dbReference type="GO" id="GO:0003677">
    <property type="term" value="F:DNA binding"/>
    <property type="evidence" value="ECO:0007669"/>
    <property type="project" value="UniProtKB-KW"/>
</dbReference>
<dbReference type="InterPro" id="IPR001789">
    <property type="entry name" value="Sig_transdc_resp-reg_receiver"/>
</dbReference>
<evidence type="ECO:0000313" key="9">
    <source>
        <dbReference type="EMBL" id="THG34586.1"/>
    </source>
</evidence>
<accession>A0A4S4FXY5</accession>
<dbReference type="InterPro" id="IPR000792">
    <property type="entry name" value="Tscrpt_reg_LuxR_C"/>
</dbReference>
<keyword evidence="3" id="KW-0238">DNA-binding</keyword>
<reference evidence="9 10" key="1">
    <citation type="submission" date="2019-04" db="EMBL/GenBank/DDBJ databases">
        <authorList>
            <person name="Jiang L."/>
        </authorList>
    </citation>
    <scope>NUCLEOTIDE SEQUENCE [LARGE SCALE GENOMIC DNA]</scope>
    <source>
        <strain evidence="9 10">YIM 131861</strain>
    </source>
</reference>
<evidence type="ECO:0000256" key="3">
    <source>
        <dbReference type="ARBA" id="ARBA00023125"/>
    </source>
</evidence>
<evidence type="ECO:0000256" key="6">
    <source>
        <dbReference type="SAM" id="MobiDB-lite"/>
    </source>
</evidence>
<dbReference type="CDD" id="cd17535">
    <property type="entry name" value="REC_NarL-like"/>
    <property type="match status" value="1"/>
</dbReference>
<evidence type="ECO:0000256" key="1">
    <source>
        <dbReference type="ARBA" id="ARBA00022553"/>
    </source>
</evidence>
<dbReference type="Pfam" id="PF00196">
    <property type="entry name" value="GerE"/>
    <property type="match status" value="1"/>
</dbReference>
<dbReference type="InterPro" id="IPR016032">
    <property type="entry name" value="Sig_transdc_resp-reg_C-effctor"/>
</dbReference>
<evidence type="ECO:0000256" key="4">
    <source>
        <dbReference type="ARBA" id="ARBA00023163"/>
    </source>
</evidence>
<dbReference type="OrthoDB" id="9808843at2"/>
<dbReference type="PROSITE" id="PS50043">
    <property type="entry name" value="HTH_LUXR_2"/>
    <property type="match status" value="1"/>
</dbReference>
<name>A0A4S4FXY5_9MICO</name>
<dbReference type="InterPro" id="IPR011006">
    <property type="entry name" value="CheY-like_superfamily"/>
</dbReference>
<feature type="compositionally biased region" description="Basic and acidic residues" evidence="6">
    <location>
        <begin position="1"/>
        <end position="10"/>
    </location>
</feature>
<dbReference type="Pfam" id="PF00072">
    <property type="entry name" value="Response_reg"/>
    <property type="match status" value="1"/>
</dbReference>
<dbReference type="PROSITE" id="PS50110">
    <property type="entry name" value="RESPONSE_REGULATORY"/>
    <property type="match status" value="1"/>
</dbReference>
<dbReference type="InterPro" id="IPR039420">
    <property type="entry name" value="WalR-like"/>
</dbReference>
<keyword evidence="4" id="KW-0804">Transcription</keyword>
<dbReference type="AlphaFoldDB" id="A0A4S4FXY5"/>
<proteinExistence type="predicted"/>
<keyword evidence="1 5" id="KW-0597">Phosphoprotein</keyword>
<dbReference type="SUPFAM" id="SSF52172">
    <property type="entry name" value="CheY-like"/>
    <property type="match status" value="1"/>
</dbReference>
<dbReference type="SUPFAM" id="SSF46894">
    <property type="entry name" value="C-terminal effector domain of the bipartite response regulators"/>
    <property type="match status" value="1"/>
</dbReference>
<evidence type="ECO:0000259" key="7">
    <source>
        <dbReference type="PROSITE" id="PS50043"/>
    </source>
</evidence>
<organism evidence="9 10">
    <name type="scientific">Orlajensenia flava</name>
    <dbReference type="NCBI Taxonomy" id="2565934"/>
    <lineage>
        <taxon>Bacteria</taxon>
        <taxon>Bacillati</taxon>
        <taxon>Actinomycetota</taxon>
        <taxon>Actinomycetes</taxon>
        <taxon>Micrococcales</taxon>
        <taxon>Microbacteriaceae</taxon>
        <taxon>Orlajensenia</taxon>
    </lineage>
</organism>
<dbReference type="PANTHER" id="PTHR43214">
    <property type="entry name" value="TWO-COMPONENT RESPONSE REGULATOR"/>
    <property type="match status" value="1"/>
</dbReference>
<dbReference type="Gene3D" id="3.40.50.2300">
    <property type="match status" value="1"/>
</dbReference>
<evidence type="ECO:0000259" key="8">
    <source>
        <dbReference type="PROSITE" id="PS50110"/>
    </source>
</evidence>
<dbReference type="EMBL" id="SSSN01000005">
    <property type="protein sequence ID" value="THG34586.1"/>
    <property type="molecule type" value="Genomic_DNA"/>
</dbReference>
<feature type="domain" description="HTH luxR-type" evidence="7">
    <location>
        <begin position="215"/>
        <end position="280"/>
    </location>
</feature>
<feature type="modified residue" description="4-aspartylphosphate" evidence="5">
    <location>
        <position position="123"/>
    </location>
</feature>
<sequence length="308" mass="32073">MVGDTSRNRESPVGASAACGSAQNRPATGFGADPAKTGQPGGPRAFASRSALIRGPRRGAPVSTVEPGRPIRVIVADDQPLIRSAIRIMIEAHDDLTLVAEASDGRELLAIADAHPADVVLMDIRMPNLDGIAATRQLLAAHAGVRVIVLTTYDIDEYVVAAIRAGASGFLLKDVSAGQLAAGIRSVHAGDSVLAPHAVAILTSFARRTAETADAEVLLAPFTPRERDVLLALATGASNEVIGRRLFLTGNTVKTHIKAILAKLDVPDRIHVLIWAYENRLVGPGTGGRAVDARSGVVGVLGQEPPTS</sequence>
<keyword evidence="10" id="KW-1185">Reference proteome</keyword>
<evidence type="ECO:0000313" key="10">
    <source>
        <dbReference type="Proteomes" id="UP000307380"/>
    </source>
</evidence>
<dbReference type="GO" id="GO:0006355">
    <property type="term" value="P:regulation of DNA-templated transcription"/>
    <property type="evidence" value="ECO:0007669"/>
    <property type="project" value="InterPro"/>
</dbReference>
<dbReference type="SMART" id="SM00421">
    <property type="entry name" value="HTH_LUXR"/>
    <property type="match status" value="1"/>
</dbReference>
<protein>
    <submittedName>
        <fullName evidence="9">Response regulator transcription factor</fullName>
    </submittedName>
</protein>
<dbReference type="InterPro" id="IPR058245">
    <property type="entry name" value="NreC/VraR/RcsB-like_REC"/>
</dbReference>
<feature type="domain" description="Response regulatory" evidence="8">
    <location>
        <begin position="72"/>
        <end position="188"/>
    </location>
</feature>
<keyword evidence="2" id="KW-0805">Transcription regulation</keyword>
<evidence type="ECO:0000256" key="2">
    <source>
        <dbReference type="ARBA" id="ARBA00023015"/>
    </source>
</evidence>
<comment type="caution">
    <text evidence="9">The sequence shown here is derived from an EMBL/GenBank/DDBJ whole genome shotgun (WGS) entry which is preliminary data.</text>
</comment>
<gene>
    <name evidence="9" type="ORF">E6C70_08525</name>
</gene>
<dbReference type="PROSITE" id="PS00622">
    <property type="entry name" value="HTH_LUXR_1"/>
    <property type="match status" value="1"/>
</dbReference>